<name>A0ABN9D505_9NEOB</name>
<organism evidence="1 2">
    <name type="scientific">Staurois parvus</name>
    <dbReference type="NCBI Taxonomy" id="386267"/>
    <lineage>
        <taxon>Eukaryota</taxon>
        <taxon>Metazoa</taxon>
        <taxon>Chordata</taxon>
        <taxon>Craniata</taxon>
        <taxon>Vertebrata</taxon>
        <taxon>Euteleostomi</taxon>
        <taxon>Amphibia</taxon>
        <taxon>Batrachia</taxon>
        <taxon>Anura</taxon>
        <taxon>Neobatrachia</taxon>
        <taxon>Ranoidea</taxon>
        <taxon>Ranidae</taxon>
        <taxon>Staurois</taxon>
    </lineage>
</organism>
<reference evidence="1" key="1">
    <citation type="submission" date="2023-05" db="EMBL/GenBank/DDBJ databases">
        <authorList>
            <person name="Stuckert A."/>
        </authorList>
    </citation>
    <scope>NUCLEOTIDE SEQUENCE</scope>
</reference>
<comment type="caution">
    <text evidence="1">The sequence shown here is derived from an EMBL/GenBank/DDBJ whole genome shotgun (WGS) entry which is preliminary data.</text>
</comment>
<dbReference type="EMBL" id="CATNWA010014050">
    <property type="protein sequence ID" value="CAI9566613.1"/>
    <property type="molecule type" value="Genomic_DNA"/>
</dbReference>
<dbReference type="Proteomes" id="UP001162483">
    <property type="component" value="Unassembled WGS sequence"/>
</dbReference>
<protein>
    <submittedName>
        <fullName evidence="1">Uncharacterized protein</fullName>
    </submittedName>
</protein>
<proteinExistence type="predicted"/>
<keyword evidence="2" id="KW-1185">Reference proteome</keyword>
<feature type="non-terminal residue" evidence="1">
    <location>
        <position position="1"/>
    </location>
</feature>
<sequence length="50" mass="5561">LQLLSITNRGETLTYCCVFLCTANKYTAVSYPSKTHSTHSKTAHNTQLTL</sequence>
<gene>
    <name evidence="1" type="ORF">SPARVUS_LOCUS6404662</name>
</gene>
<evidence type="ECO:0000313" key="1">
    <source>
        <dbReference type="EMBL" id="CAI9566613.1"/>
    </source>
</evidence>
<evidence type="ECO:0000313" key="2">
    <source>
        <dbReference type="Proteomes" id="UP001162483"/>
    </source>
</evidence>
<accession>A0ABN9D505</accession>